<protein>
    <submittedName>
        <fullName evidence="2">AAA family ATPase</fullName>
    </submittedName>
</protein>
<dbReference type="GeneID" id="97989236"/>
<keyword evidence="3" id="KW-1185">Reference proteome</keyword>
<dbReference type="Proteomes" id="UP000260812">
    <property type="component" value="Unassembled WGS sequence"/>
</dbReference>
<proteinExistence type="predicted"/>
<dbReference type="Pfam" id="PF09820">
    <property type="entry name" value="AAA-ATPase_like"/>
    <property type="match status" value="1"/>
</dbReference>
<organism evidence="2 3">
    <name type="scientific">Eisenbergiella massiliensis</name>
    <dbReference type="NCBI Taxonomy" id="1720294"/>
    <lineage>
        <taxon>Bacteria</taxon>
        <taxon>Bacillati</taxon>
        <taxon>Bacillota</taxon>
        <taxon>Clostridia</taxon>
        <taxon>Lachnospirales</taxon>
        <taxon>Lachnospiraceae</taxon>
        <taxon>Eisenbergiella</taxon>
    </lineage>
</organism>
<dbReference type="PANTHER" id="PTHR34825:SF1">
    <property type="entry name" value="AAA-ATPASE-LIKE DOMAIN-CONTAINING PROTEIN"/>
    <property type="match status" value="1"/>
</dbReference>
<comment type="caution">
    <text evidence="2">The sequence shown here is derived from an EMBL/GenBank/DDBJ whole genome shotgun (WGS) entry which is preliminary data.</text>
</comment>
<dbReference type="EMBL" id="QVLV01000018">
    <property type="protein sequence ID" value="RGE57051.1"/>
    <property type="molecule type" value="Genomic_DNA"/>
</dbReference>
<dbReference type="Pfam" id="PF08011">
    <property type="entry name" value="PDDEXK_9"/>
    <property type="match status" value="1"/>
</dbReference>
<evidence type="ECO:0000313" key="2">
    <source>
        <dbReference type="EMBL" id="RGE57051.1"/>
    </source>
</evidence>
<name>A0A3E3HYZ2_9FIRM</name>
<dbReference type="Gene3D" id="3.40.50.300">
    <property type="entry name" value="P-loop containing nucleotide triphosphate hydrolases"/>
    <property type="match status" value="1"/>
</dbReference>
<dbReference type="SUPFAM" id="SSF52540">
    <property type="entry name" value="P-loop containing nucleoside triphosphate hydrolases"/>
    <property type="match status" value="1"/>
</dbReference>
<gene>
    <name evidence="2" type="ORF">DXC51_20795</name>
</gene>
<sequence length="525" mass="61117">MQDYFYFLNRKNVANGFRESLNSRFFVDKSMLIQTISEKILTKEKWVCLSRPRRFGKTMAVEMLAAYYTKGLNTDFLFEKLQIKSASTYYEHLNAHNVIMINFNDYFENNTVKQGIERISQNLIHDLGQLCPGVLPEGQDLVLCLDMIEQMYGYKFIFLIDEWDCVFRFHKGKKKEQEEFLSFLKLLFKDKSYVELVYMTGILPIKKYNTGSALNMFREYTMLEPKKLAPYFGFTENEIKKLCSQDVKLCFEELREWYNGYHMAEIGGIYNPRSVVEALEEGVCRDYWNKTGGFSELEEYITMNFDGLGEAVTELVAGNEISVDVLGFSNDLDSFNDKDEVITALIHLGYLSYSEDKVRIPNKEIREEFANTIKKLSWGTVSQLLKQSRELLEALLNCEEEKVGFLLEDVHDGMQEFKEYNNEHTLKCVIHLAFYAAADDYVLKFEQTAGKGYADCIMIPKKPDRPGILLELKYNSSAEKAITQIKERNYIRVFDKGIHEVYLVGINYVKNAKHHQCIIETVKKN</sequence>
<dbReference type="PANTHER" id="PTHR34825">
    <property type="entry name" value="CONSERVED PROTEIN, WITH A WEAK D-GALACTARATE DEHYDRATASE/ALTRONATE HYDROLASE DOMAIN"/>
    <property type="match status" value="1"/>
</dbReference>
<reference evidence="2" key="1">
    <citation type="submission" date="2018-08" db="EMBL/GenBank/DDBJ databases">
        <title>A genome reference for cultivated species of the human gut microbiota.</title>
        <authorList>
            <person name="Zou Y."/>
            <person name="Xue W."/>
            <person name="Luo G."/>
        </authorList>
    </citation>
    <scope>NUCLEOTIDE SEQUENCE [LARGE SCALE GENOMIC DNA]</scope>
    <source>
        <strain evidence="2">TF05-5AC</strain>
    </source>
</reference>
<dbReference type="RefSeq" id="WP_117545323.1">
    <property type="nucleotide sequence ID" value="NZ_QVLV01000018.1"/>
</dbReference>
<dbReference type="InterPro" id="IPR027417">
    <property type="entry name" value="P-loop_NTPase"/>
</dbReference>
<dbReference type="AlphaFoldDB" id="A0A3E3HYZ2"/>
<evidence type="ECO:0000259" key="1">
    <source>
        <dbReference type="Pfam" id="PF09820"/>
    </source>
</evidence>
<evidence type="ECO:0000313" key="3">
    <source>
        <dbReference type="Proteomes" id="UP000260812"/>
    </source>
</evidence>
<dbReference type="InterPro" id="IPR018631">
    <property type="entry name" value="AAA-ATPase-like_dom"/>
</dbReference>
<feature type="domain" description="AAA-ATPase-like" evidence="1">
    <location>
        <begin position="23"/>
        <end position="207"/>
    </location>
</feature>
<dbReference type="InterPro" id="IPR012547">
    <property type="entry name" value="PDDEXK_9"/>
</dbReference>
<accession>A0A3E3HYZ2</accession>